<protein>
    <submittedName>
        <fullName evidence="2">Spore wall maturation protein DIT1</fullName>
    </submittedName>
</protein>
<dbReference type="PANTHER" id="PTHR37285">
    <property type="entry name" value="SPORE WALL MATURATION PROTEIN DIT1"/>
    <property type="match status" value="1"/>
</dbReference>
<evidence type="ECO:0000313" key="3">
    <source>
        <dbReference type="Proteomes" id="UP000756132"/>
    </source>
</evidence>
<dbReference type="InterPro" id="IPR007817">
    <property type="entry name" value="Isocyanide_synthase_DIT1"/>
</dbReference>
<proteinExistence type="predicted"/>
<dbReference type="OrthoDB" id="3647222at2759"/>
<reference evidence="2" key="1">
    <citation type="submission" date="2021-12" db="EMBL/GenBank/DDBJ databases">
        <authorList>
            <person name="Zaccaron A."/>
            <person name="Stergiopoulos I."/>
        </authorList>
    </citation>
    <scope>NUCLEOTIDE SEQUENCE</scope>
    <source>
        <strain evidence="2">Race5_Kim</strain>
    </source>
</reference>
<dbReference type="Proteomes" id="UP000756132">
    <property type="component" value="Chromosome 10"/>
</dbReference>
<gene>
    <name evidence="2" type="ORF">CLAFUR5_11799</name>
</gene>
<dbReference type="AlphaFoldDB" id="A0A9Q8PHX8"/>
<dbReference type="RefSeq" id="XP_047767108.1">
    <property type="nucleotide sequence ID" value="XM_047910947.1"/>
</dbReference>
<evidence type="ECO:0000313" key="2">
    <source>
        <dbReference type="EMBL" id="UJO22742.1"/>
    </source>
</evidence>
<accession>A0A9Q8PHX8</accession>
<dbReference type="KEGG" id="ffu:CLAFUR5_11799"/>
<dbReference type="EMBL" id="CP090172">
    <property type="protein sequence ID" value="UJO22742.1"/>
    <property type="molecule type" value="Genomic_DNA"/>
</dbReference>
<dbReference type="Pfam" id="PF05141">
    <property type="entry name" value="DIT1_PvcA"/>
    <property type="match status" value="1"/>
</dbReference>
<organism evidence="2 3">
    <name type="scientific">Passalora fulva</name>
    <name type="common">Tomato leaf mold</name>
    <name type="synonym">Cladosporium fulvum</name>
    <dbReference type="NCBI Taxonomy" id="5499"/>
    <lineage>
        <taxon>Eukaryota</taxon>
        <taxon>Fungi</taxon>
        <taxon>Dikarya</taxon>
        <taxon>Ascomycota</taxon>
        <taxon>Pezizomycotina</taxon>
        <taxon>Dothideomycetes</taxon>
        <taxon>Dothideomycetidae</taxon>
        <taxon>Mycosphaerellales</taxon>
        <taxon>Mycosphaerellaceae</taxon>
        <taxon>Fulvia</taxon>
    </lineage>
</organism>
<name>A0A9Q8PHX8_PASFU</name>
<reference evidence="2" key="2">
    <citation type="journal article" date="2022" name="Microb. Genom.">
        <title>A chromosome-scale genome assembly of the tomato pathogen Cladosporium fulvum reveals a compartmentalized genome architecture and the presence of a dispensable chromosome.</title>
        <authorList>
            <person name="Zaccaron A.Z."/>
            <person name="Chen L.H."/>
            <person name="Samaras A."/>
            <person name="Stergiopoulos I."/>
        </authorList>
    </citation>
    <scope>NUCLEOTIDE SEQUENCE</scope>
    <source>
        <strain evidence="2">Race5_Kim</strain>
    </source>
</reference>
<evidence type="ECO:0000256" key="1">
    <source>
        <dbReference type="SAM" id="MobiDB-lite"/>
    </source>
</evidence>
<keyword evidence="3" id="KW-1185">Reference proteome</keyword>
<feature type="compositionally biased region" description="Basic and acidic residues" evidence="1">
    <location>
        <begin position="297"/>
        <end position="316"/>
    </location>
</feature>
<dbReference type="PANTHER" id="PTHR37285:SF5">
    <property type="entry name" value="SPORE WALL MATURATION PROTEIN DIT1"/>
    <property type="match status" value="1"/>
</dbReference>
<sequence length="345" mass="38480">MIALTTLHNFVRSVEDIYKPGAEVLIVSDGHVFSDCIGVEDSMVDAYGSKLREMNETLKTAFGDGGRERVRFQGLPEMLKLQRRDIEGENLADRLKLEELKHPIEEIPINEDAEISRRLLMQGFSANTDELRGRIDDKDPAALALYRGFSRFMLEDLQRNTHTEMLSKSKLRKLSSKVAFEMIERNQAYSNMIEMVFPYHLRLSIHAHNNAGPKFGINLMGPNVCATDTLPPQGDAEKSHDLLHVPTPWHGCIVEIAGHEDLYMTKVEKVEEAIEKKEVVGAWVAPTPQKNQVQPKKPIEPASKKTESKKDDKEDGASADQGAPLDAPPVPGAAFFTLTPTAVKA</sequence>
<dbReference type="GeneID" id="71991677"/>
<feature type="region of interest" description="Disordered" evidence="1">
    <location>
        <begin position="286"/>
        <end position="345"/>
    </location>
</feature>